<dbReference type="GeneID" id="108829110"/>
<dbReference type="Proteomes" id="UP000504610">
    <property type="component" value="Chromosome 6"/>
</dbReference>
<evidence type="ECO:0000313" key="2">
    <source>
        <dbReference type="RefSeq" id="XP_018458271.1"/>
    </source>
</evidence>
<dbReference type="OrthoDB" id="10479785at2759"/>
<proteinExistence type="predicted"/>
<dbReference type="KEGG" id="rsz:108829110"/>
<dbReference type="AlphaFoldDB" id="A0A6J0LFK1"/>
<evidence type="ECO:0000313" key="1">
    <source>
        <dbReference type="Proteomes" id="UP000504610"/>
    </source>
</evidence>
<organism evidence="1 2">
    <name type="scientific">Raphanus sativus</name>
    <name type="common">Radish</name>
    <name type="synonym">Raphanus raphanistrum var. sativus</name>
    <dbReference type="NCBI Taxonomy" id="3726"/>
    <lineage>
        <taxon>Eukaryota</taxon>
        <taxon>Viridiplantae</taxon>
        <taxon>Streptophyta</taxon>
        <taxon>Embryophyta</taxon>
        <taxon>Tracheophyta</taxon>
        <taxon>Spermatophyta</taxon>
        <taxon>Magnoliopsida</taxon>
        <taxon>eudicotyledons</taxon>
        <taxon>Gunneridae</taxon>
        <taxon>Pentapetalae</taxon>
        <taxon>rosids</taxon>
        <taxon>malvids</taxon>
        <taxon>Brassicales</taxon>
        <taxon>Brassicaceae</taxon>
        <taxon>Brassiceae</taxon>
        <taxon>Raphanus</taxon>
    </lineage>
</organism>
<accession>A0A6J0LFK1</accession>
<keyword evidence="1" id="KW-1185">Reference proteome</keyword>
<reference evidence="1" key="1">
    <citation type="journal article" date="2019" name="Database">
        <title>The radish genome database (RadishGD): an integrated information resource for radish genomics.</title>
        <authorList>
            <person name="Yu H.J."/>
            <person name="Baek S."/>
            <person name="Lee Y.J."/>
            <person name="Cho A."/>
            <person name="Mun J.H."/>
        </authorList>
    </citation>
    <scope>NUCLEOTIDE SEQUENCE [LARGE SCALE GENOMIC DNA]</scope>
    <source>
        <strain evidence="1">cv. WK10039</strain>
    </source>
</reference>
<name>A0A6J0LFK1_RAPSA</name>
<dbReference type="RefSeq" id="XP_018458271.1">
    <property type="nucleotide sequence ID" value="XM_018602769.2"/>
</dbReference>
<reference evidence="2" key="2">
    <citation type="submission" date="2025-08" db="UniProtKB">
        <authorList>
            <consortium name="RefSeq"/>
        </authorList>
    </citation>
    <scope>IDENTIFICATION</scope>
    <source>
        <tissue evidence="2">Leaf</tissue>
    </source>
</reference>
<sequence length="203" mass="22064">MEVNILPQAVVGNVVLLQGGGARVTIPPGNGFTITVNPVEFAAAGALGAGAGEGAANNIAAITAGILQASVDRPLSATEVLHMLRVDNTLMVQDDYAPVPPATGLFLYDMEIANRSDHHHFDTRPRYYKQPAQFGAGFVVIKHRRRVAVHPAHVAHQRVVCRRYLILGDPRVLFHYLEEHVDDAFVEEEEPAIPFDPVVPLLI</sequence>
<protein>
    <submittedName>
        <fullName evidence="2">Uncharacterized protein LOC108829110</fullName>
    </submittedName>
</protein>
<gene>
    <name evidence="2" type="primary">LOC108829110</name>
</gene>